<evidence type="ECO:0000313" key="3">
    <source>
        <dbReference type="Proteomes" id="UP001198901"/>
    </source>
</evidence>
<protein>
    <recommendedName>
        <fullName evidence="4">Bulb-type lectin domain-containing protein</fullName>
    </recommendedName>
</protein>
<evidence type="ECO:0000313" key="2">
    <source>
        <dbReference type="EMBL" id="MCA0131157.1"/>
    </source>
</evidence>
<proteinExistence type="predicted"/>
<dbReference type="PROSITE" id="PS51257">
    <property type="entry name" value="PROKAR_LIPOPROTEIN"/>
    <property type="match status" value="1"/>
</dbReference>
<organism evidence="2 3">
    <name type="scientific">Winogradskyella alexanderae</name>
    <dbReference type="NCBI Taxonomy" id="2877123"/>
    <lineage>
        <taxon>Bacteria</taxon>
        <taxon>Pseudomonadati</taxon>
        <taxon>Bacteroidota</taxon>
        <taxon>Flavobacteriia</taxon>
        <taxon>Flavobacteriales</taxon>
        <taxon>Flavobacteriaceae</taxon>
        <taxon>Winogradskyella</taxon>
    </lineage>
</organism>
<gene>
    <name evidence="2" type="ORF">LBU54_01070</name>
</gene>
<dbReference type="RefSeq" id="WP_224524280.1">
    <property type="nucleotide sequence ID" value="NZ_JAIUJR010000001.1"/>
</dbReference>
<reference evidence="3" key="1">
    <citation type="submission" date="2023-07" db="EMBL/GenBank/DDBJ databases">
        <authorList>
            <person name="Yue Y."/>
        </authorList>
    </citation>
    <scope>NUCLEOTIDE SEQUENCE [LARGE SCALE GENOMIC DNA]</scope>
    <source>
        <strain evidence="3">D23</strain>
    </source>
</reference>
<feature type="signal peptide" evidence="1">
    <location>
        <begin position="1"/>
        <end position="24"/>
    </location>
</feature>
<evidence type="ECO:0008006" key="4">
    <source>
        <dbReference type="Google" id="ProtNLM"/>
    </source>
</evidence>
<feature type="chain" id="PRO_5046387022" description="Bulb-type lectin domain-containing protein" evidence="1">
    <location>
        <begin position="25"/>
        <end position="442"/>
    </location>
</feature>
<dbReference type="PANTHER" id="PTHR42754">
    <property type="entry name" value="ENDOGLUCANASE"/>
    <property type="match status" value="1"/>
</dbReference>
<keyword evidence="1" id="KW-0732">Signal</keyword>
<dbReference type="PANTHER" id="PTHR42754:SF1">
    <property type="entry name" value="LIPOPROTEIN"/>
    <property type="match status" value="1"/>
</dbReference>
<sequence>MKLGFLKYLFIVLIVISCSNDDPATTSNTPEIISVESFGGSNNDSAQSVIATIDGGYAVMGYTQSNDGDITDKQDTSFDFWVIKFNAQNIIEWQKTYGGSADDRGNCIIQTSDGGFALLGFSFSDDIDVTNNEGLQDFWLVRLDAFGNLLWQKSYGFEGADSGISIIETNDQGFLLSGIIDVTASGGQGATNKALQKHAGGDYWLLKVDEVGSLEWSNYFGGNFTDTPYGIIQKENNGYLILGSSDSSDTDISNNLGSYDFWLIDVAPDGTLISEKSFGGTQIDEGRAIIATPDGNYLLAGDTRSNDVNISSNNGGADLWLAKVSPSGNLIWERNIGGSNFDVARAIKSSKNGNFILAGSSRSSDVDVASNKGQNDAWVLKIDGNGEVIWERTIGGSNIDFAYDVAQLNDGSIIAVGDTTSDDGDIIVNKGFTDLLVIKIEN</sequence>
<dbReference type="Proteomes" id="UP001198901">
    <property type="component" value="Unassembled WGS sequence"/>
</dbReference>
<evidence type="ECO:0000256" key="1">
    <source>
        <dbReference type="SAM" id="SignalP"/>
    </source>
</evidence>
<name>A0ABS7XMD0_9FLAO</name>
<keyword evidence="3" id="KW-1185">Reference proteome</keyword>
<accession>A0ABS7XMD0</accession>
<dbReference type="EMBL" id="JAIUJR010000001">
    <property type="protein sequence ID" value="MCA0131157.1"/>
    <property type="molecule type" value="Genomic_DNA"/>
</dbReference>
<comment type="caution">
    <text evidence="2">The sequence shown here is derived from an EMBL/GenBank/DDBJ whole genome shotgun (WGS) entry which is preliminary data.</text>
</comment>